<dbReference type="AlphaFoldDB" id="A0AA35ZGZ4"/>
<protein>
    <submittedName>
        <fullName evidence="2">Uncharacterized protein</fullName>
    </submittedName>
</protein>
<keyword evidence="3" id="KW-1185">Reference proteome</keyword>
<dbReference type="EMBL" id="OX465083">
    <property type="protein sequence ID" value="CAI9292430.1"/>
    <property type="molecule type" value="Genomic_DNA"/>
</dbReference>
<evidence type="ECO:0000256" key="1">
    <source>
        <dbReference type="SAM" id="MobiDB-lite"/>
    </source>
</evidence>
<proteinExistence type="predicted"/>
<organism evidence="2 3">
    <name type="scientific">Lactuca saligna</name>
    <name type="common">Willowleaf lettuce</name>
    <dbReference type="NCBI Taxonomy" id="75948"/>
    <lineage>
        <taxon>Eukaryota</taxon>
        <taxon>Viridiplantae</taxon>
        <taxon>Streptophyta</taxon>
        <taxon>Embryophyta</taxon>
        <taxon>Tracheophyta</taxon>
        <taxon>Spermatophyta</taxon>
        <taxon>Magnoliopsida</taxon>
        <taxon>eudicotyledons</taxon>
        <taxon>Gunneridae</taxon>
        <taxon>Pentapetalae</taxon>
        <taxon>asterids</taxon>
        <taxon>campanulids</taxon>
        <taxon>Asterales</taxon>
        <taxon>Asteraceae</taxon>
        <taxon>Cichorioideae</taxon>
        <taxon>Cichorieae</taxon>
        <taxon>Lactucinae</taxon>
        <taxon>Lactuca</taxon>
    </lineage>
</organism>
<dbReference type="Proteomes" id="UP001177003">
    <property type="component" value="Chromosome 7"/>
</dbReference>
<evidence type="ECO:0000313" key="2">
    <source>
        <dbReference type="EMBL" id="CAI9292430.1"/>
    </source>
</evidence>
<gene>
    <name evidence="2" type="ORF">LSALG_LOCUS31505</name>
</gene>
<accession>A0AA35ZGZ4</accession>
<reference evidence="2" key="1">
    <citation type="submission" date="2023-04" db="EMBL/GenBank/DDBJ databases">
        <authorList>
            <person name="Vijverberg K."/>
            <person name="Xiong W."/>
            <person name="Schranz E."/>
        </authorList>
    </citation>
    <scope>NUCLEOTIDE SEQUENCE</scope>
</reference>
<evidence type="ECO:0000313" key="3">
    <source>
        <dbReference type="Proteomes" id="UP001177003"/>
    </source>
</evidence>
<feature type="region of interest" description="Disordered" evidence="1">
    <location>
        <begin position="1"/>
        <end position="86"/>
    </location>
</feature>
<sequence length="259" mass="29181">MNTWRNKEGVPCSPPHLVGDPYYPDQETKYQFVASGNSTEDEEPMEDPLEEEAIEEEKSDTEDEEPMEAERTPTSRPSPPSPYRGILRGVRKTRQTARKSTLNHKGIQKHGHALSESMRKNLRNPSWLNAFTEERISGEKSPPDMKTGKARECARVSAREIKEGENNTTHLAWRAGRLETQLTQHQNALTEMRGLLDAEIATRMQQDTLMVEADLQAQATLIRVGVSEEEIMTINGRLDAIGVQLAEVTRALGTYLRQG</sequence>
<name>A0AA35ZGZ4_LACSI</name>
<feature type="compositionally biased region" description="Acidic residues" evidence="1">
    <location>
        <begin position="39"/>
        <end position="67"/>
    </location>
</feature>